<dbReference type="PANTHER" id="PTHR43085:SF54">
    <property type="entry name" value="PUTATIVE-RELATED"/>
    <property type="match status" value="1"/>
</dbReference>
<dbReference type="InterPro" id="IPR002173">
    <property type="entry name" value="Carboh/pur_kinase_PfkB_CS"/>
</dbReference>
<dbReference type="EMBL" id="JACOOQ010000002">
    <property type="protein sequence ID" value="MBC5639248.1"/>
    <property type="molecule type" value="Genomic_DNA"/>
</dbReference>
<dbReference type="PROSITE" id="PS00583">
    <property type="entry name" value="PFKB_KINASES_1"/>
    <property type="match status" value="1"/>
</dbReference>
<keyword evidence="6" id="KW-1185">Reference proteome</keyword>
<dbReference type="PANTHER" id="PTHR43085">
    <property type="entry name" value="HEXOKINASE FAMILY MEMBER"/>
    <property type="match status" value="1"/>
</dbReference>
<accession>A0A8I0DKM3</accession>
<dbReference type="InterPro" id="IPR050306">
    <property type="entry name" value="PfkB_Carbo_kinase"/>
</dbReference>
<dbReference type="InterPro" id="IPR029056">
    <property type="entry name" value="Ribokinase-like"/>
</dbReference>
<dbReference type="InterPro" id="IPR011611">
    <property type="entry name" value="PfkB_dom"/>
</dbReference>
<dbReference type="Pfam" id="PF00294">
    <property type="entry name" value="PfkB"/>
    <property type="match status" value="1"/>
</dbReference>
<keyword evidence="3 5" id="KW-0418">Kinase</keyword>
<dbReference type="SUPFAM" id="SSF53613">
    <property type="entry name" value="Ribokinase-like"/>
    <property type="match status" value="1"/>
</dbReference>
<evidence type="ECO:0000256" key="3">
    <source>
        <dbReference type="ARBA" id="ARBA00022777"/>
    </source>
</evidence>
<gene>
    <name evidence="5" type="ORF">H8R92_02135</name>
</gene>
<dbReference type="AlphaFoldDB" id="A0A8I0DKM3"/>
<dbReference type="GO" id="GO:0016301">
    <property type="term" value="F:kinase activity"/>
    <property type="evidence" value="ECO:0007669"/>
    <property type="project" value="UniProtKB-KW"/>
</dbReference>
<reference evidence="5" key="1">
    <citation type="submission" date="2020-08" db="EMBL/GenBank/DDBJ databases">
        <title>Genome public.</title>
        <authorList>
            <person name="Liu C."/>
            <person name="Sun Q."/>
        </authorList>
    </citation>
    <scope>NUCLEOTIDE SEQUENCE</scope>
    <source>
        <strain evidence="5">NSJ-42</strain>
    </source>
</reference>
<evidence type="ECO:0000313" key="6">
    <source>
        <dbReference type="Proteomes" id="UP000662088"/>
    </source>
</evidence>
<dbReference type="Gene3D" id="3.40.1190.20">
    <property type="match status" value="1"/>
</dbReference>
<organism evidence="5 6">
    <name type="scientific">Clostridium lentum</name>
    <dbReference type="NCBI Taxonomy" id="2763037"/>
    <lineage>
        <taxon>Bacteria</taxon>
        <taxon>Bacillati</taxon>
        <taxon>Bacillota</taxon>
        <taxon>Clostridia</taxon>
        <taxon>Eubacteriales</taxon>
        <taxon>Clostridiaceae</taxon>
        <taxon>Clostridium</taxon>
    </lineage>
</organism>
<feature type="domain" description="Carbohydrate kinase PfkB" evidence="4">
    <location>
        <begin position="1"/>
        <end position="301"/>
    </location>
</feature>
<dbReference type="Proteomes" id="UP000662088">
    <property type="component" value="Unassembled WGS sequence"/>
</dbReference>
<evidence type="ECO:0000256" key="2">
    <source>
        <dbReference type="ARBA" id="ARBA00022679"/>
    </source>
</evidence>
<dbReference type="RefSeq" id="WP_022213055.1">
    <property type="nucleotide sequence ID" value="NZ_JACOOQ010000002.1"/>
</dbReference>
<protein>
    <submittedName>
        <fullName evidence="5">Carbohydrate kinase</fullName>
    </submittedName>
</protein>
<sequence>MKKVICPGEALIDFVSTDVGKSLENTNGFVKKAGGAPANVASAISKLGAEAYFAGTVGKDAFGAFIETTLKANNINTSLLFKLENHSTTLAFVSLMEDGERDFEFARDADSLLSIDMFKDKLECFDLFHFGSATAFLEGELKKTYYKLKEYAVENNKLITFDANYRENLFADKKEEFIKCSVDFIKDSFIVKLSEEEALLISGKNEVKEAAQYIVKLGCENLIITLGKKGSLVTTKKTQVLVPTKEMVMIDATGAGDAFMGAVIAQIINKPDKDIVEIVKLANLVGGITTTKIGALESIPTWEEVEKYK</sequence>
<name>A0A8I0DKM3_9CLOT</name>
<evidence type="ECO:0000256" key="1">
    <source>
        <dbReference type="ARBA" id="ARBA00010688"/>
    </source>
</evidence>
<comment type="caution">
    <text evidence="5">The sequence shown here is derived from an EMBL/GenBank/DDBJ whole genome shotgun (WGS) entry which is preliminary data.</text>
</comment>
<evidence type="ECO:0000259" key="4">
    <source>
        <dbReference type="Pfam" id="PF00294"/>
    </source>
</evidence>
<keyword evidence="2" id="KW-0808">Transferase</keyword>
<comment type="similarity">
    <text evidence="1">Belongs to the carbohydrate kinase PfkB family.</text>
</comment>
<dbReference type="CDD" id="cd01167">
    <property type="entry name" value="bac_FRK"/>
    <property type="match status" value="1"/>
</dbReference>
<evidence type="ECO:0000313" key="5">
    <source>
        <dbReference type="EMBL" id="MBC5639248.1"/>
    </source>
</evidence>
<proteinExistence type="inferred from homology"/>